<evidence type="ECO:0000256" key="9">
    <source>
        <dbReference type="SAM" id="Phobius"/>
    </source>
</evidence>
<feature type="chain" id="PRO_5010979764" evidence="10">
    <location>
        <begin position="28"/>
        <end position="254"/>
    </location>
</feature>
<accession>S9V956</accession>
<evidence type="ECO:0000256" key="7">
    <source>
        <dbReference type="ARBA" id="ARBA00037847"/>
    </source>
</evidence>
<dbReference type="InterPro" id="IPR036598">
    <property type="entry name" value="GOLD_dom_sf"/>
</dbReference>
<dbReference type="EMBL" id="LR877146">
    <property type="protein sequence ID" value="CAD2213506.1"/>
    <property type="molecule type" value="Genomic_DNA"/>
</dbReference>
<keyword evidence="4 10" id="KW-0732">Signal</keyword>
<dbReference type="InterPro" id="IPR009038">
    <property type="entry name" value="GOLD_dom"/>
</dbReference>
<comment type="subcellular location">
    <subcellularLocation>
        <location evidence="7">Endomembrane system</location>
        <topology evidence="7">Single-pass membrane protein</topology>
    </subcellularLocation>
    <subcellularLocation>
        <location evidence="1 8">Membrane</location>
        <topology evidence="1 8">Single-pass type I membrane protein</topology>
    </subcellularLocation>
</comment>
<feature type="transmembrane region" description="Helical" evidence="9">
    <location>
        <begin position="214"/>
        <end position="236"/>
    </location>
</feature>
<evidence type="ECO:0000256" key="4">
    <source>
        <dbReference type="ARBA" id="ARBA00022729"/>
    </source>
</evidence>
<keyword evidence="13" id="KW-1185">Reference proteome</keyword>
<evidence type="ECO:0000313" key="12">
    <source>
        <dbReference type="EMBL" id="CAD2213506.1"/>
    </source>
</evidence>
<dbReference type="PANTHER" id="PTHR22811">
    <property type="entry name" value="TRANSMEMBRANE EMP24 DOMAIN-CONTAINING PROTEIN"/>
    <property type="match status" value="1"/>
</dbReference>
<keyword evidence="6 9" id="KW-0472">Membrane</keyword>
<dbReference type="GO" id="GO:0016020">
    <property type="term" value="C:membrane"/>
    <property type="evidence" value="ECO:0007669"/>
    <property type="project" value="UniProtKB-SubCell"/>
</dbReference>
<proteinExistence type="inferred from homology"/>
<dbReference type="GO" id="GO:0012505">
    <property type="term" value="C:endomembrane system"/>
    <property type="evidence" value="ECO:0007669"/>
    <property type="project" value="UniProtKB-SubCell"/>
</dbReference>
<sequence length="254" mass="28498">MPPVPSKRSVRVWLLAALLLLVLSVDAAETFGAKIEPGTRECISEMIEAGGTLGFNFRVTDGGAFDIDVEINTTFTPPVEKMEDVSRWQFNNFFAARRDMVVSKRLNSWYRVSEGSHSYLAPSVTTTKHGLPEEITVCFDNTFSTVSPKWVSFTFLKRDVLEVDADALDRVEAAMERRLHDIGTFMFNLTMDMNQIGLEGNADRARADAVSKGIVLGLVFDAGIMVVMIVYQYYFITRFLSRMRPTDNIKVAAK</sequence>
<feature type="signal peptide" evidence="10">
    <location>
        <begin position="1"/>
        <end position="27"/>
    </location>
</feature>
<dbReference type="Proteomes" id="UP000515908">
    <property type="component" value="Chromosome 02"/>
</dbReference>
<dbReference type="SMART" id="SM01190">
    <property type="entry name" value="EMP24_GP25L"/>
    <property type="match status" value="1"/>
</dbReference>
<keyword evidence="3 8" id="KW-0812">Transmembrane</keyword>
<dbReference type="AlphaFoldDB" id="S9V956"/>
<organism evidence="12 13">
    <name type="scientific">Angomonas deanei</name>
    <dbReference type="NCBI Taxonomy" id="59799"/>
    <lineage>
        <taxon>Eukaryota</taxon>
        <taxon>Discoba</taxon>
        <taxon>Euglenozoa</taxon>
        <taxon>Kinetoplastea</taxon>
        <taxon>Metakinetoplastina</taxon>
        <taxon>Trypanosomatida</taxon>
        <taxon>Trypanosomatidae</taxon>
        <taxon>Strigomonadinae</taxon>
        <taxon>Angomonas</taxon>
    </lineage>
</organism>
<name>S9V956_9TRYP</name>
<evidence type="ECO:0000256" key="5">
    <source>
        <dbReference type="ARBA" id="ARBA00022989"/>
    </source>
</evidence>
<evidence type="ECO:0000256" key="10">
    <source>
        <dbReference type="SAM" id="SignalP"/>
    </source>
</evidence>
<protein>
    <submittedName>
        <fullName evidence="12">Emp24/gp25L/p24 family/GOLD, putative</fullName>
    </submittedName>
</protein>
<keyword evidence="5 9" id="KW-1133">Transmembrane helix</keyword>
<dbReference type="SUPFAM" id="SSF101576">
    <property type="entry name" value="Supernatant protein factor (SPF), C-terminal domain"/>
    <property type="match status" value="1"/>
</dbReference>
<evidence type="ECO:0000259" key="11">
    <source>
        <dbReference type="PROSITE" id="PS50866"/>
    </source>
</evidence>
<evidence type="ECO:0000256" key="2">
    <source>
        <dbReference type="ARBA" id="ARBA00007104"/>
    </source>
</evidence>
<evidence type="ECO:0000256" key="6">
    <source>
        <dbReference type="ARBA" id="ARBA00023136"/>
    </source>
</evidence>
<dbReference type="OrthoDB" id="1929172at2759"/>
<dbReference type="VEuPathDB" id="TriTrypDB:ADEAN_000094700"/>
<evidence type="ECO:0000256" key="1">
    <source>
        <dbReference type="ARBA" id="ARBA00004479"/>
    </source>
</evidence>
<gene>
    <name evidence="12" type="ORF">ADEAN_000094700</name>
</gene>
<feature type="domain" description="GOLD" evidence="11">
    <location>
        <begin position="40"/>
        <end position="157"/>
    </location>
</feature>
<reference evidence="12 13" key="1">
    <citation type="submission" date="2020-08" db="EMBL/GenBank/DDBJ databases">
        <authorList>
            <person name="Newling K."/>
            <person name="Davey J."/>
            <person name="Forrester S."/>
        </authorList>
    </citation>
    <scope>NUCLEOTIDE SEQUENCE [LARGE SCALE GENOMIC DNA]</scope>
    <source>
        <strain evidence="13">Crithidia deanei Carvalho (ATCC PRA-265)</strain>
    </source>
</reference>
<evidence type="ECO:0000313" key="13">
    <source>
        <dbReference type="Proteomes" id="UP000515908"/>
    </source>
</evidence>
<dbReference type="PROSITE" id="PS50866">
    <property type="entry name" value="GOLD"/>
    <property type="match status" value="1"/>
</dbReference>
<dbReference type="Pfam" id="PF01105">
    <property type="entry name" value="EMP24_GP25L"/>
    <property type="match status" value="1"/>
</dbReference>
<evidence type="ECO:0000256" key="8">
    <source>
        <dbReference type="RuleBase" id="RU003827"/>
    </source>
</evidence>
<comment type="similarity">
    <text evidence="2 8">Belongs to the EMP24/GP25L family.</text>
</comment>
<evidence type="ECO:0000256" key="3">
    <source>
        <dbReference type="ARBA" id="ARBA00022692"/>
    </source>
</evidence>
<dbReference type="InterPro" id="IPR015720">
    <property type="entry name" value="Emp24-like"/>
</dbReference>